<dbReference type="AlphaFoldDB" id="A0A8H2ZPZ0"/>
<gene>
    <name evidence="1" type="ORF">SCLTRI_LOCUS4687</name>
</gene>
<evidence type="ECO:0000313" key="2">
    <source>
        <dbReference type="Proteomes" id="UP000624404"/>
    </source>
</evidence>
<dbReference type="Proteomes" id="UP000624404">
    <property type="component" value="Unassembled WGS sequence"/>
</dbReference>
<sequence length="75" mass="8316">MWRSGRTSSEVPYTVISDGIATTGQMRLGADVVTIRFMYDIKANDLITKRVREPEIRLATSDDSGPFPAMVQAQP</sequence>
<proteinExistence type="predicted"/>
<protein>
    <submittedName>
        <fullName evidence="1">Fc49c056-c408-40a4-9eea-01e96a8f7e08-CDS</fullName>
    </submittedName>
</protein>
<comment type="caution">
    <text evidence="1">The sequence shown here is derived from an EMBL/GenBank/DDBJ whole genome shotgun (WGS) entry which is preliminary data.</text>
</comment>
<accession>A0A8H2ZPZ0</accession>
<name>A0A8H2ZPZ0_9HELO</name>
<dbReference type="OrthoDB" id="3474807at2759"/>
<evidence type="ECO:0000313" key="1">
    <source>
        <dbReference type="EMBL" id="CAD6444895.1"/>
    </source>
</evidence>
<dbReference type="EMBL" id="CAJHIA010000013">
    <property type="protein sequence ID" value="CAD6444895.1"/>
    <property type="molecule type" value="Genomic_DNA"/>
</dbReference>
<organism evidence="1 2">
    <name type="scientific">Sclerotinia trifoliorum</name>
    <dbReference type="NCBI Taxonomy" id="28548"/>
    <lineage>
        <taxon>Eukaryota</taxon>
        <taxon>Fungi</taxon>
        <taxon>Dikarya</taxon>
        <taxon>Ascomycota</taxon>
        <taxon>Pezizomycotina</taxon>
        <taxon>Leotiomycetes</taxon>
        <taxon>Helotiales</taxon>
        <taxon>Sclerotiniaceae</taxon>
        <taxon>Sclerotinia</taxon>
    </lineage>
</organism>
<keyword evidence="2" id="KW-1185">Reference proteome</keyword>
<reference evidence="1" key="1">
    <citation type="submission" date="2020-10" db="EMBL/GenBank/DDBJ databases">
        <authorList>
            <person name="Kusch S."/>
        </authorList>
    </citation>
    <scope>NUCLEOTIDE SEQUENCE</scope>
    <source>
        <strain evidence="1">SwB9</strain>
    </source>
</reference>